<reference evidence="3 4" key="1">
    <citation type="submission" date="2015-04" db="EMBL/GenBank/DDBJ databases">
        <title>The complete genome sequence of the rumen methanogen Methanobrevibacter millerae SM9.</title>
        <authorList>
            <person name="Leahy S.C."/>
            <person name="Kelly W.J."/>
            <person name="Pacheco D.M."/>
            <person name="Li D."/>
            <person name="Altermann E."/>
            <person name="Attwood G.T."/>
        </authorList>
    </citation>
    <scope>NUCLEOTIDE SEQUENCE [LARGE SCALE GENOMIC DNA]</scope>
    <source>
        <strain evidence="3 4">SM9</strain>
    </source>
</reference>
<dbReference type="EMBL" id="CP011266">
    <property type="protein sequence ID" value="ALT70020.1"/>
    <property type="molecule type" value="Genomic_DNA"/>
</dbReference>
<proteinExistence type="predicted"/>
<organism evidence="3 4">
    <name type="scientific">Methanobrevibacter millerae</name>
    <dbReference type="NCBI Taxonomy" id="230361"/>
    <lineage>
        <taxon>Archaea</taxon>
        <taxon>Methanobacteriati</taxon>
        <taxon>Methanobacteriota</taxon>
        <taxon>Methanomada group</taxon>
        <taxon>Methanobacteria</taxon>
        <taxon>Methanobacteriales</taxon>
        <taxon>Methanobacteriaceae</taxon>
        <taxon>Methanobrevibacter</taxon>
    </lineage>
</organism>
<dbReference type="KEGG" id="mmil:sm9_2264"/>
<name>A0A0U3D0H6_9EURY</name>
<dbReference type="AlphaFoldDB" id="A0A0U3D0H6"/>
<accession>A0A0U3D0H6</accession>
<evidence type="ECO:0000313" key="3">
    <source>
        <dbReference type="EMBL" id="ALT70020.1"/>
    </source>
</evidence>
<dbReference type="GO" id="GO:0016740">
    <property type="term" value="F:transferase activity"/>
    <property type="evidence" value="ECO:0007669"/>
    <property type="project" value="UniProtKB-KW"/>
</dbReference>
<dbReference type="RefSeq" id="WP_058740219.1">
    <property type="nucleotide sequence ID" value="NZ_CP011266.1"/>
</dbReference>
<keyword evidence="4" id="KW-1185">Reference proteome</keyword>
<dbReference type="GeneID" id="26737222"/>
<feature type="coiled-coil region" evidence="1">
    <location>
        <begin position="292"/>
        <end position="319"/>
    </location>
</feature>
<feature type="domain" description="TOD1/MUCI70 glycosyltransferase-like" evidence="2">
    <location>
        <begin position="34"/>
        <end position="236"/>
    </location>
</feature>
<evidence type="ECO:0000313" key="4">
    <source>
        <dbReference type="Proteomes" id="UP000067738"/>
    </source>
</evidence>
<gene>
    <name evidence="3" type="ORF">sm9_2264</name>
</gene>
<evidence type="ECO:0000259" key="2">
    <source>
        <dbReference type="Pfam" id="PF04765"/>
    </source>
</evidence>
<dbReference type="Pfam" id="PF04765">
    <property type="entry name" value="TOD1_MUCI70"/>
    <property type="match status" value="1"/>
</dbReference>
<sequence length="343" mass="40854">MNDNLNPYEVVRTRYESNVDSFILSELFQPTLEVNDELIEDIKDNELVVYTAFTGGYDSLKEPEFVDDNTRYVCFTQNPDLTSKTWEIIQMEPSTLDDNRIAKQYKIFPNKYFPDNEYSFWIDGSFKLVGSIREYVYKYINSSMLTVVHPERDCIFDEALSSIQFPRYSNYTISKQVEKYRNEGMPLHYGLPSLGAIFRKHNNPEIVSLMEQWWKEIINYTNQDQLSFTYLMWKNNFHPSVASEYIWINDYWTKVDDYHHEVELDDYITSRNLIRSLEGNINEKNTLTKEEINLLFNDIDALRDEAEALNQVRNHWDREINAIRNSSSWKLTKKLRNFRNNGD</sequence>
<dbReference type="Proteomes" id="UP000067738">
    <property type="component" value="Chromosome"/>
</dbReference>
<dbReference type="InterPro" id="IPR006852">
    <property type="entry name" value="TOD1_MUCI70"/>
</dbReference>
<dbReference type="PANTHER" id="PTHR12956">
    <property type="entry name" value="ALKALINE CERAMIDASE-RELATED"/>
    <property type="match status" value="1"/>
</dbReference>
<evidence type="ECO:0000256" key="1">
    <source>
        <dbReference type="SAM" id="Coils"/>
    </source>
</evidence>
<dbReference type="PATRIC" id="fig|230361.4.peg.2337"/>
<protein>
    <submittedName>
        <fullName evidence="3">Glycosyl transferase</fullName>
    </submittedName>
</protein>
<keyword evidence="1" id="KW-0175">Coiled coil</keyword>
<dbReference type="InterPro" id="IPR048354">
    <property type="entry name" value="TOD1_MUCI70_glycTrfase_dom"/>
</dbReference>
<keyword evidence="3" id="KW-0808">Transferase</keyword>
<dbReference type="OrthoDB" id="132546at2157"/>